<evidence type="ECO:0000313" key="1">
    <source>
        <dbReference type="EMBL" id="MEX0469643.1"/>
    </source>
</evidence>
<dbReference type="Gene3D" id="3.40.50.300">
    <property type="entry name" value="P-loop containing nucleotide triphosphate hydrolases"/>
    <property type="match status" value="1"/>
</dbReference>
<reference evidence="1 2" key="1">
    <citation type="submission" date="2024-02" db="EMBL/GenBank/DDBJ databases">
        <title>New especies of Spiribacter isolated from saline water.</title>
        <authorList>
            <person name="Leon M.J."/>
            <person name="De La Haba R."/>
            <person name="Sanchez-Porro C."/>
            <person name="Ventosa A."/>
        </authorList>
    </citation>
    <scope>NUCLEOTIDE SEQUENCE [LARGE SCALE GENOMIC DNA]</scope>
    <source>
        <strain evidence="2">ag22IC6-390</strain>
    </source>
</reference>
<dbReference type="EMBL" id="JBAKFM010000003">
    <property type="protein sequence ID" value="MEX0469643.1"/>
    <property type="molecule type" value="Genomic_DNA"/>
</dbReference>
<organism evidence="1 2">
    <name type="scientific">Spiribacter pallidus</name>
    <dbReference type="NCBI Taxonomy" id="1987936"/>
    <lineage>
        <taxon>Bacteria</taxon>
        <taxon>Pseudomonadati</taxon>
        <taxon>Pseudomonadota</taxon>
        <taxon>Gammaproteobacteria</taxon>
        <taxon>Chromatiales</taxon>
        <taxon>Ectothiorhodospiraceae</taxon>
        <taxon>Spiribacter</taxon>
    </lineage>
</organism>
<gene>
    <name evidence="1" type="ORF">V6X73_07885</name>
</gene>
<dbReference type="SUPFAM" id="SSF52540">
    <property type="entry name" value="P-loop containing nucleoside triphosphate hydrolases"/>
    <property type="match status" value="1"/>
</dbReference>
<keyword evidence="2" id="KW-1185">Reference proteome</keyword>
<comment type="caution">
    <text evidence="1">The sequence shown here is derived from an EMBL/GenBank/DDBJ whole genome shotgun (WGS) entry which is preliminary data.</text>
</comment>
<sequence>MMVLHDPGIIFLKSRKTAGSSIELALSAFARDGDVIAPIDDESGDDIERARRRYPGPQHYRKSLIELVWTPTYRDLRDLIKGKPLLKFHNHCAARRARRHLGRAIWQRYLKVSVVRNPWDYMVSSYYWGNRGAAELPDFERWCLDNRRLIIRNRRQYFIGRQCVVDRFLRFEQLGQDLQVLESERPGLTGLADIFASTSAKRGIRPKTGPSVAELFDAAPRADRLVGELCRFEIERFGYQRPRRESI</sequence>
<evidence type="ECO:0008006" key="3">
    <source>
        <dbReference type="Google" id="ProtNLM"/>
    </source>
</evidence>
<protein>
    <recommendedName>
        <fullName evidence="3">Sulfotransferase family protein</fullName>
    </recommendedName>
</protein>
<dbReference type="InterPro" id="IPR027417">
    <property type="entry name" value="P-loop_NTPase"/>
</dbReference>
<dbReference type="RefSeq" id="WP_367959017.1">
    <property type="nucleotide sequence ID" value="NZ_JBAKFK010000003.1"/>
</dbReference>
<evidence type="ECO:0000313" key="2">
    <source>
        <dbReference type="Proteomes" id="UP001556709"/>
    </source>
</evidence>
<name>A0ABV3TEP8_9GAMM</name>
<proteinExistence type="predicted"/>
<accession>A0ABV3TEP8</accession>
<dbReference type="Proteomes" id="UP001556709">
    <property type="component" value="Unassembled WGS sequence"/>
</dbReference>